<keyword evidence="4" id="KW-1185">Reference proteome</keyword>
<evidence type="ECO:0000313" key="3">
    <source>
        <dbReference type="EMBL" id="MDV2424313.1"/>
    </source>
</evidence>
<feature type="transmembrane region" description="Helical" evidence="2">
    <location>
        <begin position="238"/>
        <end position="256"/>
    </location>
</feature>
<comment type="caution">
    <text evidence="3">The sequence shown here is derived from an EMBL/GenBank/DDBJ whole genome shotgun (WGS) entry which is preliminary data.</text>
</comment>
<name>A0ABU3W8C0_9CORY</name>
<keyword evidence="2" id="KW-1133">Transmembrane helix</keyword>
<accession>A0ABU3W8C0</accession>
<proteinExistence type="predicted"/>
<keyword evidence="2" id="KW-0472">Membrane</keyword>
<evidence type="ECO:0000256" key="2">
    <source>
        <dbReference type="SAM" id="Phobius"/>
    </source>
</evidence>
<feature type="region of interest" description="Disordered" evidence="1">
    <location>
        <begin position="259"/>
        <end position="282"/>
    </location>
</feature>
<dbReference type="RefSeq" id="WP_316987085.1">
    <property type="nucleotide sequence ID" value="NZ_JAVBID010000008.1"/>
</dbReference>
<dbReference type="Proteomes" id="UP001185631">
    <property type="component" value="Unassembled WGS sequence"/>
</dbReference>
<dbReference type="EMBL" id="JAVBID010000008">
    <property type="protein sequence ID" value="MDV2424313.1"/>
    <property type="molecule type" value="Genomic_DNA"/>
</dbReference>
<protein>
    <submittedName>
        <fullName evidence="3">Uncharacterized protein</fullName>
    </submittedName>
</protein>
<organism evidence="3 4">
    <name type="scientific">Corynebacterium curieae</name>
    <dbReference type="NCBI Taxonomy" id="2913500"/>
    <lineage>
        <taxon>Bacteria</taxon>
        <taxon>Bacillati</taxon>
        <taxon>Actinomycetota</taxon>
        <taxon>Actinomycetes</taxon>
        <taxon>Mycobacteriales</taxon>
        <taxon>Corynebacteriaceae</taxon>
        <taxon>Corynebacterium</taxon>
    </lineage>
</organism>
<evidence type="ECO:0000256" key="1">
    <source>
        <dbReference type="SAM" id="MobiDB-lite"/>
    </source>
</evidence>
<feature type="transmembrane region" description="Helical" evidence="2">
    <location>
        <begin position="152"/>
        <end position="176"/>
    </location>
</feature>
<reference evidence="3 4" key="1">
    <citation type="submission" date="2023-08" db="EMBL/GenBank/DDBJ databases">
        <title>Genomic characterization of the C. tuberculostearicum species complex, a ubiquitous member of the human skin microbiome.</title>
        <authorList>
            <person name="Ahmed N."/>
            <person name="Deming C."/>
            <person name="Conlan S."/>
            <person name="Segre J."/>
        </authorList>
    </citation>
    <scope>NUCLEOTIDE SEQUENCE [LARGE SCALE GENOMIC DNA]</scope>
    <source>
        <strain evidence="3 4">CTNIH19</strain>
    </source>
</reference>
<sequence>METWRLEHPEVGTIEVQCGYDAEFAEMGEWPKKAKDFTPVPGDASPAERLRLWRKNPSPRLQIVVNGQVRSRHDRPRAGRYSLKKKIEKDLTLLENSAPRSKPYLDIQASPFGELLDVYYRNGEEAVALDPPAGSLGEKRRHAMEESSFKRVLYPLLGGLGKSGWAIGVIVFGPIISRILARLLPDWELPDWELPDINLPDIVLPVPEFPRIELPAPKIDIDFDPPDWLVFLMDYSKVWVPLIIAIVVGIQAVRNAKKSEEKKQQWQQGGAYADGHEDTRRD</sequence>
<gene>
    <name evidence="3" type="ORF">RAE13_07825</name>
</gene>
<keyword evidence="2" id="KW-0812">Transmembrane</keyword>
<evidence type="ECO:0000313" key="4">
    <source>
        <dbReference type="Proteomes" id="UP001185631"/>
    </source>
</evidence>